<accession>A0A0N5AME0</accession>
<dbReference type="Pfam" id="PF10036">
    <property type="entry name" value="RLL"/>
    <property type="match status" value="1"/>
</dbReference>
<dbReference type="Proteomes" id="UP000046393">
    <property type="component" value="Unplaced"/>
</dbReference>
<dbReference type="InterPro" id="IPR019265">
    <property type="entry name" value="RTRAF"/>
</dbReference>
<dbReference type="PANTHER" id="PTHR15924">
    <property type="entry name" value="CLE"/>
    <property type="match status" value="1"/>
</dbReference>
<name>A0A0N5AME0_9BILA</name>
<protein>
    <submittedName>
        <fullName evidence="2">RNA transcription, translation and transport factor protein</fullName>
    </submittedName>
</protein>
<evidence type="ECO:0000313" key="2">
    <source>
        <dbReference type="WBParaSite" id="SMUV_0000574601-mRNA-1"/>
    </source>
</evidence>
<keyword evidence="1" id="KW-1185">Reference proteome</keyword>
<proteinExistence type="predicted"/>
<evidence type="ECO:0000313" key="1">
    <source>
        <dbReference type="Proteomes" id="UP000046393"/>
    </source>
</evidence>
<reference evidence="2" key="1">
    <citation type="submission" date="2017-02" db="UniProtKB">
        <authorList>
            <consortium name="WormBaseParasite"/>
        </authorList>
    </citation>
    <scope>IDENTIFICATION</scope>
</reference>
<sequence length="255" mass="29238">LFVFYNLILSLDADHLHELITWLEDQHIRYYKIEDRSGLRSNEPETWNKAFEKYLADLQCPYSYKENVKETVEWLIDMAIESIYERTPKAQELSSAKLKELKEEKDNAQKADDPISALDFHSEEFRDGIEELRKLLGITTHPDPDVVLKAACKFIMNNLNEKTITAANNRAASDDPLSNTYLMFDFQPPTVLLNKLDLGMKSSKNAAVDAAVRALRLIHLQNLRELQTEINEVVVAVQEITADPKTDKRLGKVGF</sequence>
<dbReference type="AlphaFoldDB" id="A0A0N5AME0"/>
<dbReference type="WBParaSite" id="SMUV_0000574601-mRNA-1">
    <property type="protein sequence ID" value="SMUV_0000574601-mRNA-1"/>
    <property type="gene ID" value="SMUV_0000574601"/>
</dbReference>
<organism evidence="1 2">
    <name type="scientific">Syphacia muris</name>
    <dbReference type="NCBI Taxonomy" id="451379"/>
    <lineage>
        <taxon>Eukaryota</taxon>
        <taxon>Metazoa</taxon>
        <taxon>Ecdysozoa</taxon>
        <taxon>Nematoda</taxon>
        <taxon>Chromadorea</taxon>
        <taxon>Rhabditida</taxon>
        <taxon>Spirurina</taxon>
        <taxon>Oxyuridomorpha</taxon>
        <taxon>Oxyuroidea</taxon>
        <taxon>Oxyuridae</taxon>
        <taxon>Syphacia</taxon>
    </lineage>
</organism>
<dbReference type="STRING" id="451379.A0A0N5AME0"/>